<organism evidence="1 2">
    <name type="scientific">Chitinophaga rupis</name>
    <dbReference type="NCBI Taxonomy" id="573321"/>
    <lineage>
        <taxon>Bacteria</taxon>
        <taxon>Pseudomonadati</taxon>
        <taxon>Bacteroidota</taxon>
        <taxon>Chitinophagia</taxon>
        <taxon>Chitinophagales</taxon>
        <taxon>Chitinophagaceae</taxon>
        <taxon>Chitinophaga</taxon>
    </lineage>
</organism>
<dbReference type="AlphaFoldDB" id="A0A1H8DH97"/>
<reference evidence="1 2" key="1">
    <citation type="submission" date="2016-10" db="EMBL/GenBank/DDBJ databases">
        <authorList>
            <person name="de Groot N.N."/>
        </authorList>
    </citation>
    <scope>NUCLEOTIDE SEQUENCE [LARGE SCALE GENOMIC DNA]</scope>
    <source>
        <strain evidence="1 2">DSM 21039</strain>
    </source>
</reference>
<gene>
    <name evidence="1" type="ORF">SAMN04488505_1083</name>
</gene>
<accession>A0A1H8DH97</accession>
<sequence>MASMKLKHVLLVIITVGLALIPFIKNAINRQDEFDATQDLFI</sequence>
<dbReference type="EMBL" id="FOBB01000008">
    <property type="protein sequence ID" value="SEN06702.1"/>
    <property type="molecule type" value="Genomic_DNA"/>
</dbReference>
<proteinExistence type="predicted"/>
<keyword evidence="2" id="KW-1185">Reference proteome</keyword>
<name>A0A1H8DH97_9BACT</name>
<evidence type="ECO:0000313" key="2">
    <source>
        <dbReference type="Proteomes" id="UP000198984"/>
    </source>
</evidence>
<protein>
    <submittedName>
        <fullName evidence="1">Uncharacterized protein</fullName>
    </submittedName>
</protein>
<dbReference type="Proteomes" id="UP000198984">
    <property type="component" value="Unassembled WGS sequence"/>
</dbReference>
<evidence type="ECO:0000313" key="1">
    <source>
        <dbReference type="EMBL" id="SEN06702.1"/>
    </source>
</evidence>